<evidence type="ECO:0000256" key="4">
    <source>
        <dbReference type="SAM" id="MobiDB-lite"/>
    </source>
</evidence>
<sequence>MLNHSLAQLRQVAFASLALQEPVQQQGRSASGSIVHFTTPTKPPPAWSRLDGAQENVPESPTKRPGQIRRRSTRTKAVLEETHAPTGRHELAIYRHMHESFFVLTEQGETQYISEVQSGQSPVFLPFRIESRARQVDLVLYTRTTRQETDSREAHWHPLIKMDIQLNRLKGIGPKAQTREVCAVLMQFSGPSADWYVPLSKSEQLPQRYVAPKASSHSFNQLMRLQMLTEVINDTRVSIHNMRDRIEALLASDEEHRETICKSEAAQVLMVDCHTVTTRLKRSIASDRHKVAMLRERNKRRAARLAAEPASRPTISQVEELRARTATSSAQLVLISSEMRRVQRVVTTVLSSVYPICTTPSQHTIRNLSLARHSIFSASYSAEEAAALGWTAHLIALLAQYLHVPLRYPLLCCGSSSYVIDPISTFPESSDQDDRGVGPPYSMRKDRRYPLFYSKADMPRFNYGVYLLNKNVEQLMQARGLVCGDIRDTLINLGVLVFWTTSITEDEDLALSSPARRRRLSNATVRRTQLSRIDSVDESALASAGEEADDEIVNHEDVLRARSKVKVQGLLHGDARQRPTREKIDLGMSSEDEGTAVL</sequence>
<dbReference type="GO" id="GO:0000149">
    <property type="term" value="F:SNARE binding"/>
    <property type="evidence" value="ECO:0007669"/>
    <property type="project" value="TreeGrafter"/>
</dbReference>
<dbReference type="Pfam" id="PF10186">
    <property type="entry name" value="ATG14"/>
    <property type="match status" value="1"/>
</dbReference>
<dbReference type="PANTHER" id="PTHR15157">
    <property type="entry name" value="UV RADIATION RESISTANCE-ASSOCIATED GENE PROTEIN"/>
    <property type="match status" value="1"/>
</dbReference>
<dbReference type="InterPro" id="IPR018791">
    <property type="entry name" value="UV_resistance/autophagy_Atg14"/>
</dbReference>
<comment type="caution">
    <text evidence="5">The sequence shown here is derived from an EMBL/GenBank/DDBJ whole genome shotgun (WGS) entry which is preliminary data.</text>
</comment>
<comment type="similarity">
    <text evidence="1">Belongs to the ATG14 family.</text>
</comment>
<evidence type="ECO:0000313" key="5">
    <source>
        <dbReference type="EMBL" id="ORY75144.1"/>
    </source>
</evidence>
<dbReference type="STRING" id="56484.A0A1Y2EV52"/>
<evidence type="ECO:0000313" key="6">
    <source>
        <dbReference type="Proteomes" id="UP000193685"/>
    </source>
</evidence>
<gene>
    <name evidence="5" type="ORF">BCR37DRAFT_395644</name>
</gene>
<dbReference type="GO" id="GO:0005768">
    <property type="term" value="C:endosome"/>
    <property type="evidence" value="ECO:0007669"/>
    <property type="project" value="TreeGrafter"/>
</dbReference>
<dbReference type="RefSeq" id="XP_040722256.1">
    <property type="nucleotide sequence ID" value="XM_040871649.1"/>
</dbReference>
<dbReference type="GO" id="GO:0000323">
    <property type="term" value="C:lytic vacuole"/>
    <property type="evidence" value="ECO:0007669"/>
    <property type="project" value="TreeGrafter"/>
</dbReference>
<dbReference type="EMBL" id="MCFI01000027">
    <property type="protein sequence ID" value="ORY75144.1"/>
    <property type="molecule type" value="Genomic_DNA"/>
</dbReference>
<proteinExistence type="inferred from homology"/>
<reference evidence="5 6" key="1">
    <citation type="submission" date="2016-07" db="EMBL/GenBank/DDBJ databases">
        <title>Pervasive Adenine N6-methylation of Active Genes in Fungi.</title>
        <authorList>
            <consortium name="DOE Joint Genome Institute"/>
            <person name="Mondo S.J."/>
            <person name="Dannebaum R.O."/>
            <person name="Kuo R.C."/>
            <person name="Labutti K."/>
            <person name="Haridas S."/>
            <person name="Kuo A."/>
            <person name="Salamov A."/>
            <person name="Ahrendt S.R."/>
            <person name="Lipzen A."/>
            <person name="Sullivan W."/>
            <person name="Andreopoulos W.B."/>
            <person name="Clum A."/>
            <person name="Lindquist E."/>
            <person name="Daum C."/>
            <person name="Ramamoorthy G.K."/>
            <person name="Gryganskyi A."/>
            <person name="Culley D."/>
            <person name="Magnuson J.K."/>
            <person name="James T.Y."/>
            <person name="O'Malley M.A."/>
            <person name="Stajich J.E."/>
            <person name="Spatafora J.W."/>
            <person name="Visel A."/>
            <person name="Grigoriev I.V."/>
        </authorList>
    </citation>
    <scope>NUCLEOTIDE SEQUENCE [LARGE SCALE GENOMIC DNA]</scope>
    <source>
        <strain evidence="5 6">12-1054</strain>
    </source>
</reference>
<dbReference type="GO" id="GO:0032991">
    <property type="term" value="C:protein-containing complex"/>
    <property type="evidence" value="ECO:0007669"/>
    <property type="project" value="UniProtKB-ARBA"/>
</dbReference>
<accession>A0A1Y2EV52</accession>
<dbReference type="PANTHER" id="PTHR15157:SF5">
    <property type="entry name" value="UV RADIATION RESISTANCE-ASSOCIATED GENE PROTEIN"/>
    <property type="match status" value="1"/>
</dbReference>
<name>A0A1Y2EV52_PROLT</name>
<dbReference type="GO" id="GO:0035493">
    <property type="term" value="P:SNARE complex assembly"/>
    <property type="evidence" value="ECO:0007669"/>
    <property type="project" value="TreeGrafter"/>
</dbReference>
<dbReference type="AlphaFoldDB" id="A0A1Y2EV52"/>
<keyword evidence="6" id="KW-1185">Reference proteome</keyword>
<protein>
    <recommendedName>
        <fullName evidence="2">Autophagy-related protein 14</fullName>
    </recommendedName>
</protein>
<feature type="compositionally biased region" description="Polar residues" evidence="4">
    <location>
        <begin position="28"/>
        <end position="40"/>
    </location>
</feature>
<evidence type="ECO:0000256" key="3">
    <source>
        <dbReference type="ARBA" id="ARBA00023054"/>
    </source>
</evidence>
<dbReference type="GeneID" id="63788248"/>
<dbReference type="Proteomes" id="UP000193685">
    <property type="component" value="Unassembled WGS sequence"/>
</dbReference>
<evidence type="ECO:0000256" key="2">
    <source>
        <dbReference type="ARBA" id="ARBA00013807"/>
    </source>
</evidence>
<organism evidence="5 6">
    <name type="scientific">Protomyces lactucae-debilis</name>
    <dbReference type="NCBI Taxonomy" id="2754530"/>
    <lineage>
        <taxon>Eukaryota</taxon>
        <taxon>Fungi</taxon>
        <taxon>Dikarya</taxon>
        <taxon>Ascomycota</taxon>
        <taxon>Taphrinomycotina</taxon>
        <taxon>Taphrinomycetes</taxon>
        <taxon>Taphrinales</taxon>
        <taxon>Protomycetaceae</taxon>
        <taxon>Protomyces</taxon>
    </lineage>
</organism>
<feature type="region of interest" description="Disordered" evidence="4">
    <location>
        <begin position="28"/>
        <end position="84"/>
    </location>
</feature>
<dbReference type="OrthoDB" id="72772at2759"/>
<evidence type="ECO:0000256" key="1">
    <source>
        <dbReference type="ARBA" id="ARBA00009574"/>
    </source>
</evidence>
<keyword evidence="3" id="KW-0175">Coiled coil</keyword>